<feature type="chain" id="PRO_5045064168" description="peptidylprolyl isomerase" evidence="5">
    <location>
        <begin position="20"/>
        <end position="343"/>
    </location>
</feature>
<dbReference type="EC" id="5.2.1.8" evidence="2 4"/>
<evidence type="ECO:0000313" key="8">
    <source>
        <dbReference type="Proteomes" id="UP001597013"/>
    </source>
</evidence>
<dbReference type="InterPro" id="IPR001179">
    <property type="entry name" value="PPIase_FKBP_dom"/>
</dbReference>
<accession>A0ABW3NAJ2</accession>
<dbReference type="Gene3D" id="4.10.1080.10">
    <property type="entry name" value="TSP type-3 repeat"/>
    <property type="match status" value="1"/>
</dbReference>
<evidence type="ECO:0000256" key="5">
    <source>
        <dbReference type="SAM" id="SignalP"/>
    </source>
</evidence>
<gene>
    <name evidence="7" type="ORF">ACFQ1Q_10005</name>
</gene>
<comment type="catalytic activity">
    <reaction evidence="1 4">
        <text>[protein]-peptidylproline (omega=180) = [protein]-peptidylproline (omega=0)</text>
        <dbReference type="Rhea" id="RHEA:16237"/>
        <dbReference type="Rhea" id="RHEA-COMP:10747"/>
        <dbReference type="Rhea" id="RHEA-COMP:10748"/>
        <dbReference type="ChEBI" id="CHEBI:83833"/>
        <dbReference type="ChEBI" id="CHEBI:83834"/>
        <dbReference type="EC" id="5.2.1.8"/>
    </reaction>
</comment>
<keyword evidence="4 7" id="KW-0413">Isomerase</keyword>
<dbReference type="Proteomes" id="UP001597013">
    <property type="component" value="Unassembled WGS sequence"/>
</dbReference>
<dbReference type="SUPFAM" id="SSF54534">
    <property type="entry name" value="FKBP-like"/>
    <property type="match status" value="1"/>
</dbReference>
<evidence type="ECO:0000256" key="1">
    <source>
        <dbReference type="ARBA" id="ARBA00000971"/>
    </source>
</evidence>
<name>A0ABW3NAJ2_9FLAO</name>
<reference evidence="8" key="1">
    <citation type="journal article" date="2019" name="Int. J. Syst. Evol. Microbiol.">
        <title>The Global Catalogue of Microorganisms (GCM) 10K type strain sequencing project: providing services to taxonomists for standard genome sequencing and annotation.</title>
        <authorList>
            <consortium name="The Broad Institute Genomics Platform"/>
            <consortium name="The Broad Institute Genome Sequencing Center for Infectious Disease"/>
            <person name="Wu L."/>
            <person name="Ma J."/>
        </authorList>
    </citation>
    <scope>NUCLEOTIDE SEQUENCE [LARGE SCALE GENOMIC DNA]</scope>
    <source>
        <strain evidence="8">CCUG 62215</strain>
    </source>
</reference>
<evidence type="ECO:0000256" key="3">
    <source>
        <dbReference type="ARBA" id="ARBA00023110"/>
    </source>
</evidence>
<dbReference type="SUPFAM" id="SSF103647">
    <property type="entry name" value="TSP type-3 repeat"/>
    <property type="match status" value="1"/>
</dbReference>
<evidence type="ECO:0000259" key="6">
    <source>
        <dbReference type="PROSITE" id="PS50059"/>
    </source>
</evidence>
<dbReference type="EMBL" id="JBHTJL010000011">
    <property type="protein sequence ID" value="MFD1063576.1"/>
    <property type="molecule type" value="Genomic_DNA"/>
</dbReference>
<keyword evidence="8" id="KW-1185">Reference proteome</keyword>
<keyword evidence="3 4" id="KW-0697">Rotamase</keyword>
<organism evidence="7 8">
    <name type="scientific">Winogradskyella litorisediminis</name>
    <dbReference type="NCBI Taxonomy" id="1156618"/>
    <lineage>
        <taxon>Bacteria</taxon>
        <taxon>Pseudomonadati</taxon>
        <taxon>Bacteroidota</taxon>
        <taxon>Flavobacteriia</taxon>
        <taxon>Flavobacteriales</taxon>
        <taxon>Flavobacteriaceae</taxon>
        <taxon>Winogradskyella</taxon>
    </lineage>
</organism>
<dbReference type="PROSITE" id="PS50059">
    <property type="entry name" value="FKBP_PPIASE"/>
    <property type="match status" value="1"/>
</dbReference>
<keyword evidence="5" id="KW-0732">Signal</keyword>
<dbReference type="RefSeq" id="WP_386130716.1">
    <property type="nucleotide sequence ID" value="NZ_JBHTJL010000011.1"/>
</dbReference>
<dbReference type="InterPro" id="IPR028974">
    <property type="entry name" value="TSP_type-3_rpt"/>
</dbReference>
<dbReference type="Gene3D" id="3.10.50.40">
    <property type="match status" value="1"/>
</dbReference>
<dbReference type="PROSITE" id="PS51257">
    <property type="entry name" value="PROKAR_LIPOPROTEIN"/>
    <property type="match status" value="1"/>
</dbReference>
<evidence type="ECO:0000256" key="2">
    <source>
        <dbReference type="ARBA" id="ARBA00013194"/>
    </source>
</evidence>
<sequence>MKIRTFLATILLFSIVIMACSPDDPDFIPVPDRDRTEQQVSDNDILIEYLQTHYYNKSQLAMLANPNPSDIILKTFDGTPEEGYALLFGDENLITRTTNFENTDYTYFILKLNQGGGEESPKFTDKVRVEYEGRLVTDNSLFDSAVTPADFDLVGFGVNTGVIRAWQIIYPEFNAAASFSTGANVEYNNFGLGVMFIPSGLAYFSRQLNGIPSYSNLIFKFSLLQTQINDHDSDGIPSFLEDLNNNLNTFDEDTDEDLIVNYVDPDDDGDGVATINELERTEYTVDTNLGETEPVLAANEFELNRTTQDGVITIITGTIVDSDANGIMDYLDENISIDYSTQS</sequence>
<protein>
    <recommendedName>
        <fullName evidence="2 4">peptidylprolyl isomerase</fullName>
        <ecNumber evidence="2 4">5.2.1.8</ecNumber>
    </recommendedName>
</protein>
<comment type="caution">
    <text evidence="7">The sequence shown here is derived from an EMBL/GenBank/DDBJ whole genome shotgun (WGS) entry which is preliminary data.</text>
</comment>
<proteinExistence type="predicted"/>
<evidence type="ECO:0000313" key="7">
    <source>
        <dbReference type="EMBL" id="MFD1063576.1"/>
    </source>
</evidence>
<dbReference type="GO" id="GO:0003755">
    <property type="term" value="F:peptidyl-prolyl cis-trans isomerase activity"/>
    <property type="evidence" value="ECO:0007669"/>
    <property type="project" value="UniProtKB-EC"/>
</dbReference>
<feature type="domain" description="PPIase FKBP-type" evidence="6">
    <location>
        <begin position="124"/>
        <end position="227"/>
    </location>
</feature>
<dbReference type="InterPro" id="IPR046357">
    <property type="entry name" value="PPIase_dom_sf"/>
</dbReference>
<feature type="signal peptide" evidence="5">
    <location>
        <begin position="1"/>
        <end position="19"/>
    </location>
</feature>
<evidence type="ECO:0000256" key="4">
    <source>
        <dbReference type="PROSITE-ProRule" id="PRU00277"/>
    </source>
</evidence>